<reference evidence="15" key="1">
    <citation type="submission" date="2007-03" db="EMBL/GenBank/DDBJ databases">
        <authorList>
            <person name="Ikemoto T."/>
            <person name="Park M.K."/>
        </authorList>
    </citation>
    <scope>NUCLEOTIDE SEQUENCE</scope>
</reference>
<evidence type="ECO:0000256" key="10">
    <source>
        <dbReference type="ARBA" id="ARBA00023180"/>
    </source>
</evidence>
<organism evidence="15">
    <name type="scientific">Callorhinchus milii</name>
    <name type="common">Ghost shark</name>
    <dbReference type="NCBI Taxonomy" id="7868"/>
    <lineage>
        <taxon>Eukaryota</taxon>
        <taxon>Metazoa</taxon>
        <taxon>Chordata</taxon>
        <taxon>Craniata</taxon>
        <taxon>Vertebrata</taxon>
        <taxon>Chondrichthyes</taxon>
        <taxon>Holocephali</taxon>
        <taxon>Chimaeriformes</taxon>
        <taxon>Callorhinchidae</taxon>
        <taxon>Callorhinchus</taxon>
    </lineage>
</organism>
<dbReference type="OrthoDB" id="6022667at2759"/>
<name>B2BF84_CALMI</name>
<dbReference type="KEGG" id="cmk:103177689"/>
<evidence type="ECO:0000313" key="15">
    <source>
        <dbReference type="EMBL" id="ABU55292.1"/>
    </source>
</evidence>
<evidence type="ECO:0000256" key="2">
    <source>
        <dbReference type="ARBA" id="ARBA00016040"/>
    </source>
</evidence>
<dbReference type="GO" id="GO:0004930">
    <property type="term" value="F:G protein-coupled receptor activity"/>
    <property type="evidence" value="ECO:0007669"/>
    <property type="project" value="UniProtKB-KW"/>
</dbReference>
<evidence type="ECO:0000256" key="7">
    <source>
        <dbReference type="ARBA" id="ARBA00023136"/>
    </source>
</evidence>
<dbReference type="InterPro" id="IPR017452">
    <property type="entry name" value="GPCR_Rhodpsn_7TM"/>
</dbReference>
<evidence type="ECO:0000256" key="12">
    <source>
        <dbReference type="RuleBase" id="RU000688"/>
    </source>
</evidence>
<protein>
    <recommendedName>
        <fullName evidence="2">Gonadotropin-releasing hormone receptor</fullName>
    </recommendedName>
</protein>
<keyword evidence="6 12" id="KW-0297">G-protein coupled receptor</keyword>
<feature type="transmembrane region" description="Helical" evidence="13">
    <location>
        <begin position="48"/>
        <end position="70"/>
    </location>
</feature>
<dbReference type="GO" id="GO:0042277">
    <property type="term" value="F:peptide binding"/>
    <property type="evidence" value="ECO:0007669"/>
    <property type="project" value="TreeGrafter"/>
</dbReference>
<comment type="similarity">
    <text evidence="12">Belongs to the G-protein coupled receptor 1 family.</text>
</comment>
<accession>B2BF84</accession>
<gene>
    <name evidence="15" type="primary">GnRHRI</name>
</gene>
<dbReference type="GO" id="GO:0016500">
    <property type="term" value="F:protein-hormone receptor activity"/>
    <property type="evidence" value="ECO:0007669"/>
    <property type="project" value="InterPro"/>
</dbReference>
<keyword evidence="10" id="KW-0325">Glycoprotein</keyword>
<feature type="transmembrane region" description="Helical" evidence="13">
    <location>
        <begin position="274"/>
        <end position="296"/>
    </location>
</feature>
<evidence type="ECO:0000256" key="6">
    <source>
        <dbReference type="ARBA" id="ARBA00023040"/>
    </source>
</evidence>
<keyword evidence="9 12" id="KW-0675">Receptor</keyword>
<evidence type="ECO:0000259" key="14">
    <source>
        <dbReference type="PROSITE" id="PS50262"/>
    </source>
</evidence>
<dbReference type="PROSITE" id="PS50262">
    <property type="entry name" value="G_PROTEIN_RECEP_F1_2"/>
    <property type="match status" value="1"/>
</dbReference>
<dbReference type="InterPro" id="IPR000276">
    <property type="entry name" value="GPCR_Rhodpsn"/>
</dbReference>
<keyword evidence="5 13" id="KW-1133">Transmembrane helix</keyword>
<evidence type="ECO:0000256" key="3">
    <source>
        <dbReference type="ARBA" id="ARBA00022475"/>
    </source>
</evidence>
<keyword evidence="11 12" id="KW-0807">Transducer</keyword>
<feature type="transmembrane region" description="Helical" evidence="13">
    <location>
        <begin position="308"/>
        <end position="330"/>
    </location>
</feature>
<dbReference type="RefSeq" id="NP_001279833.1">
    <property type="nucleotide sequence ID" value="NM_001292904.1"/>
</dbReference>
<evidence type="ECO:0000256" key="11">
    <source>
        <dbReference type="ARBA" id="ARBA00023224"/>
    </source>
</evidence>
<evidence type="ECO:0000256" key="9">
    <source>
        <dbReference type="ARBA" id="ARBA00023170"/>
    </source>
</evidence>
<feature type="transmembrane region" description="Helical" evidence="13">
    <location>
        <begin position="123"/>
        <end position="145"/>
    </location>
</feature>
<dbReference type="GO" id="GO:0005886">
    <property type="term" value="C:plasma membrane"/>
    <property type="evidence" value="ECO:0007669"/>
    <property type="project" value="UniProtKB-SubCell"/>
</dbReference>
<evidence type="ECO:0000256" key="13">
    <source>
        <dbReference type="SAM" id="Phobius"/>
    </source>
</evidence>
<dbReference type="PROSITE" id="PS00237">
    <property type="entry name" value="G_PROTEIN_RECEP_F1_1"/>
    <property type="match status" value="1"/>
</dbReference>
<keyword evidence="8" id="KW-1015">Disulfide bond</keyword>
<feature type="domain" description="G-protein coupled receptors family 1 profile" evidence="14">
    <location>
        <begin position="64"/>
        <end position="327"/>
    </location>
</feature>
<comment type="subcellular location">
    <subcellularLocation>
        <location evidence="1">Cell membrane</location>
        <topology evidence="1">Multi-pass membrane protein</topology>
    </subcellularLocation>
</comment>
<feature type="transmembrane region" description="Helical" evidence="13">
    <location>
        <begin position="91"/>
        <end position="111"/>
    </location>
</feature>
<feature type="transmembrane region" description="Helical" evidence="13">
    <location>
        <begin position="214"/>
        <end position="234"/>
    </location>
</feature>
<feature type="transmembrane region" description="Helical" evidence="13">
    <location>
        <begin position="166"/>
        <end position="185"/>
    </location>
</feature>
<keyword evidence="7 13" id="KW-0472">Membrane</keyword>
<evidence type="ECO:0000256" key="5">
    <source>
        <dbReference type="ARBA" id="ARBA00022989"/>
    </source>
</evidence>
<dbReference type="EMBL" id="EF494734">
    <property type="protein sequence ID" value="ABU55292.1"/>
    <property type="molecule type" value="mRNA"/>
</dbReference>
<dbReference type="PANTHER" id="PTHR24241:SF22">
    <property type="entry name" value="GONADOTROPIN-RELEASING HORMONE RECEPTOR"/>
    <property type="match status" value="1"/>
</dbReference>
<dbReference type="Pfam" id="PF00001">
    <property type="entry name" value="7tm_1"/>
    <property type="match status" value="1"/>
</dbReference>
<evidence type="ECO:0000256" key="4">
    <source>
        <dbReference type="ARBA" id="ARBA00022692"/>
    </source>
</evidence>
<dbReference type="InterPro" id="IPR001658">
    <property type="entry name" value="GphnRH_fam_rcpt"/>
</dbReference>
<dbReference type="AlphaFoldDB" id="B2BF84"/>
<keyword evidence="4 12" id="KW-0812">Transmembrane</keyword>
<evidence type="ECO:0000256" key="1">
    <source>
        <dbReference type="ARBA" id="ARBA00004651"/>
    </source>
</evidence>
<keyword evidence="3" id="KW-1003">Cell membrane</keyword>
<proteinExistence type="evidence at transcript level"/>
<dbReference type="PRINTS" id="PR00529">
    <property type="entry name" value="GNADOTRPHINR"/>
</dbReference>
<dbReference type="Gene3D" id="1.20.1070.10">
    <property type="entry name" value="Rhodopsin 7-helix transmembrane proteins"/>
    <property type="match status" value="1"/>
</dbReference>
<dbReference type="CTD" id="2798"/>
<dbReference type="PANTHER" id="PTHR24241">
    <property type="entry name" value="NEUROPEPTIDE RECEPTOR-RELATED G-PROTEIN COUPLED RECEPTOR"/>
    <property type="match status" value="1"/>
</dbReference>
<dbReference type="GO" id="GO:0032870">
    <property type="term" value="P:cellular response to hormone stimulus"/>
    <property type="evidence" value="ECO:0007669"/>
    <property type="project" value="TreeGrafter"/>
</dbReference>
<dbReference type="SUPFAM" id="SSF81321">
    <property type="entry name" value="Family A G protein-coupled receptor-like"/>
    <property type="match status" value="1"/>
</dbReference>
<sequence length="332" mass="38792">MCLKPLPNNTMIGSVESGKNNFTLHNDSLDIAVSNSSLKFPTLSISGIIRVAITFTLFILSIAMNGIFLLKLSRQHKKKASRLKLLLDNLMVANLVETIIVMPMDGIWNIMVQWYGGQFLCKVLNFLKLFSMYSPAFMVVVISIDRCLAVTKPLKSATQSTQIRKYMIYTAWLFSFVLALPQLWLFRMIHYSEPYAFSQCNTLRSFYNQWDQTIYNFFTFGFLFVIPLFIMLFCNFKIIFKMMKILRHNVNEISLNRSKNIIPQARMKTLKMTIAFVTSFIICWTPYYLIGIWYWIDPDLHNRLPEPMNHFFFVFGLLNPCFDPLIYGYFSL</sequence>
<dbReference type="PRINTS" id="PR00237">
    <property type="entry name" value="GPCRRHODOPSN"/>
</dbReference>
<dbReference type="GeneID" id="103177689"/>
<evidence type="ECO:0000256" key="8">
    <source>
        <dbReference type="ARBA" id="ARBA00023157"/>
    </source>
</evidence>